<dbReference type="PANTHER" id="PTHR47916:SF1">
    <property type="entry name" value="3-HYDROXY-5-PHOSPHONOOXYPENTANE-2,4-DIONE THIOLASE"/>
    <property type="match status" value="1"/>
</dbReference>
<dbReference type="SMART" id="SM01133">
    <property type="entry name" value="DeoC"/>
    <property type="match status" value="1"/>
</dbReference>
<reference evidence="1 2" key="1">
    <citation type="submission" date="2024-02" db="EMBL/GenBank/DDBJ databases">
        <authorList>
            <person name="Saticioglu I.B."/>
        </authorList>
    </citation>
    <scope>NUCLEOTIDE SEQUENCE [LARGE SCALE GENOMIC DNA]</scope>
    <source>
        <strain evidence="1 2">Mu-43</strain>
    </source>
</reference>
<evidence type="ECO:0000313" key="2">
    <source>
        <dbReference type="Proteomes" id="UP001366085"/>
    </source>
</evidence>
<comment type="caution">
    <text evidence="1">The sequence shown here is derived from an EMBL/GenBank/DDBJ whole genome shotgun (WGS) entry which is preliminary data.</text>
</comment>
<dbReference type="InterPro" id="IPR013785">
    <property type="entry name" value="Aldolase_TIM"/>
</dbReference>
<keyword evidence="1" id="KW-0012">Acyltransferase</keyword>
<accession>A0ABU8LKV8</accession>
<dbReference type="EC" id="2.3.1.245" evidence="1"/>
<dbReference type="Pfam" id="PF01791">
    <property type="entry name" value="DeoC"/>
    <property type="match status" value="1"/>
</dbReference>
<name>A0ABU8LKV8_9MICO</name>
<dbReference type="PANTHER" id="PTHR47916">
    <property type="entry name" value="FRUCTOSE-BISPHOSPHATE ALDOLASE CLASS 1"/>
    <property type="match status" value="1"/>
</dbReference>
<sequence>MADLEGNSAAKQFHPDVPAASFTHAIRGASNLDWGMQNRLARILDPQTGRTVMLAFDHGYFQGPTSGLERIDLNIAPLAAQADALMCTRGALRTSIPPATQAGLVLRASGGPSILKDLSDEYTAMAMQDAVRVNADAVAVQVFVGGVHESRSIRNLTTLVDEGYAAGIPVLGVTAVGKELVRDARYLGLATRIIAELGAQLVKTYYCDEGFEDVVAGCPVPVIMAGGKKLPELDALTMASRAVRAGAAGVDMGRNIFQSANPAAMMTAVRAVVHDDLDPAEAFELFRSASETTVSA</sequence>
<evidence type="ECO:0000313" key="1">
    <source>
        <dbReference type="EMBL" id="MEJ1091323.1"/>
    </source>
</evidence>
<dbReference type="Proteomes" id="UP001366085">
    <property type="component" value="Unassembled WGS sequence"/>
</dbReference>
<gene>
    <name evidence="1" type="primary">lsrF</name>
    <name evidence="1" type="ORF">WDU93_06400</name>
</gene>
<dbReference type="RefSeq" id="WP_337318722.1">
    <property type="nucleotide sequence ID" value="NZ_JBBDGN010000004.1"/>
</dbReference>
<protein>
    <submittedName>
        <fullName evidence="1">3-hydroxy-5-phosphonooxypentane-2,4-dione thiolase</fullName>
        <ecNumber evidence="1">2.3.1.245</ecNumber>
    </submittedName>
</protein>
<keyword evidence="1" id="KW-0808">Transferase</keyword>
<dbReference type="CDD" id="cd00958">
    <property type="entry name" value="DhnA"/>
    <property type="match status" value="1"/>
</dbReference>
<dbReference type="NCBIfam" id="NF006081">
    <property type="entry name" value="PRK08227.1"/>
    <property type="match status" value="1"/>
</dbReference>
<keyword evidence="2" id="KW-1185">Reference proteome</keyword>
<dbReference type="InterPro" id="IPR002915">
    <property type="entry name" value="DeoC/FbaB/LacD_aldolase"/>
</dbReference>
<organism evidence="1 2">
    <name type="scientific">Microbacterium istanbulense</name>
    <dbReference type="NCBI Taxonomy" id="3122049"/>
    <lineage>
        <taxon>Bacteria</taxon>
        <taxon>Bacillati</taxon>
        <taxon>Actinomycetota</taxon>
        <taxon>Actinomycetes</taxon>
        <taxon>Micrococcales</taxon>
        <taxon>Microbacteriaceae</taxon>
        <taxon>Microbacterium</taxon>
    </lineage>
</organism>
<proteinExistence type="predicted"/>
<dbReference type="InterPro" id="IPR041720">
    <property type="entry name" value="FbaB-like"/>
</dbReference>
<dbReference type="Gene3D" id="3.20.20.70">
    <property type="entry name" value="Aldolase class I"/>
    <property type="match status" value="1"/>
</dbReference>
<dbReference type="InterPro" id="IPR050456">
    <property type="entry name" value="DeoC/FbaB_aldolase"/>
</dbReference>
<dbReference type="EMBL" id="JBBDGN010000004">
    <property type="protein sequence ID" value="MEJ1091323.1"/>
    <property type="molecule type" value="Genomic_DNA"/>
</dbReference>
<dbReference type="GO" id="GO:0016746">
    <property type="term" value="F:acyltransferase activity"/>
    <property type="evidence" value="ECO:0007669"/>
    <property type="project" value="UniProtKB-KW"/>
</dbReference>
<dbReference type="SUPFAM" id="SSF51569">
    <property type="entry name" value="Aldolase"/>
    <property type="match status" value="1"/>
</dbReference>
<dbReference type="PIRSF" id="PIRSF038992">
    <property type="entry name" value="Aldolase_Ia"/>
    <property type="match status" value="1"/>
</dbReference>